<dbReference type="Proteomes" id="UP001194746">
    <property type="component" value="Unassembled WGS sequence"/>
</dbReference>
<keyword evidence="1" id="KW-0245">EGF-like domain</keyword>
<accession>A0AAD4CKV3</accession>
<dbReference type="CDD" id="cd00054">
    <property type="entry name" value="EGF_CA"/>
    <property type="match status" value="1"/>
</dbReference>
<dbReference type="PROSITE" id="PS01186">
    <property type="entry name" value="EGF_2"/>
    <property type="match status" value="1"/>
</dbReference>
<organism evidence="5 6">
    <name type="scientific">Aspergillus nanangensis</name>
    <dbReference type="NCBI Taxonomy" id="2582783"/>
    <lineage>
        <taxon>Eukaryota</taxon>
        <taxon>Fungi</taxon>
        <taxon>Dikarya</taxon>
        <taxon>Ascomycota</taxon>
        <taxon>Pezizomycotina</taxon>
        <taxon>Eurotiomycetes</taxon>
        <taxon>Eurotiomycetidae</taxon>
        <taxon>Eurotiales</taxon>
        <taxon>Aspergillaceae</taxon>
        <taxon>Aspergillus</taxon>
        <taxon>Aspergillus subgen. Circumdati</taxon>
    </lineage>
</organism>
<sequence>MNPNAYRSQGPGPDPRRDPERKGSVRRAREMLEAGRRPKIRSPPSAAAAAGPPPRQDPGHMTQWPLPSDNPQRNVVEPHAGLLPPRGPPPQRPPRPDVPSPSVYSERSVSDASPSPLHFNQRPIPSFSQPLPHQLPTHPALRQQVIDPSALRESVATDELYRQSGVSSSGSIPTIPDFPAPSQAGPGENIAMQRVPRGRISNLAPPTSRPSINRRSSVSPIPEELSDSPNAFKGSLTSSGVIPSSWGSERAESEILGTYLDVDDSDESDPKYPGHEASTGLVRQASLGKRGKPSLRMIHRSTTDSPAPPREESTATAPKTVSAEDAALAKEISTEDAKEHRDSFLTSSTDSLHFDLEKPPIVLDDQAPRQGPGLNRADSHTLAFEKEVGVFARAAPTMSDNRPGGRRPPRLNLGAVRDAEKRGSLTSLPDLIRRATKLASNLEHGRTASRNDLLNIGGGPRFPRGHEYRKSGSIRSILASFPPPAATPENGARSSWPVFFRRSTLHHLNSHETGGEAEQSQKRGRRCCGMRPWVFVLVLFLVLAVILVAVLVPVFLVAIPKNNNNVSCRESSPCENGGISVSSNDVCSCVCTNGFTGSRCTISGDASCVTTEINDKNATMGDDLPRLFEGAQNNFSIPLDPTTIMALFSQNNVSCTTENALVSFQGIGSEKRRRRSLPVALDIDQFNPGPTATSISNNAPTRTLAARASVATANGIVFDNSEPSKTPESSATNTASPTATENGKEESTTSSTASRPTSTAVSSSGVSTTVLDFSRIAVLYILEQTGTLSSAMLTQDRLESYLQDTYPKSKTSYTIDLTDAGVLANFTLNFVEFQITDSHGDVVGGD</sequence>
<evidence type="ECO:0000256" key="1">
    <source>
        <dbReference type="PROSITE-ProRule" id="PRU00076"/>
    </source>
</evidence>
<feature type="compositionally biased region" description="Pro residues" evidence="2">
    <location>
        <begin position="85"/>
        <end position="99"/>
    </location>
</feature>
<dbReference type="InterPro" id="IPR000742">
    <property type="entry name" value="EGF"/>
</dbReference>
<feature type="transmembrane region" description="Helical" evidence="3">
    <location>
        <begin position="533"/>
        <end position="559"/>
    </location>
</feature>
<protein>
    <recommendedName>
        <fullName evidence="4">EGF-like domain-containing protein</fullName>
    </recommendedName>
</protein>
<dbReference type="PROSITE" id="PS50026">
    <property type="entry name" value="EGF_3"/>
    <property type="match status" value="1"/>
</dbReference>
<feature type="compositionally biased region" description="Polar residues" evidence="2">
    <location>
        <begin position="688"/>
        <end position="700"/>
    </location>
</feature>
<feature type="compositionally biased region" description="Low complexity" evidence="2">
    <location>
        <begin position="748"/>
        <end position="764"/>
    </location>
</feature>
<evidence type="ECO:0000313" key="5">
    <source>
        <dbReference type="EMBL" id="KAF9888390.1"/>
    </source>
</evidence>
<feature type="compositionally biased region" description="Basic residues" evidence="2">
    <location>
        <begin position="289"/>
        <end position="299"/>
    </location>
</feature>
<gene>
    <name evidence="5" type="ORF">FE257_008668</name>
</gene>
<feature type="domain" description="EGF-like" evidence="4">
    <location>
        <begin position="564"/>
        <end position="601"/>
    </location>
</feature>
<feature type="compositionally biased region" description="Polar residues" evidence="2">
    <location>
        <begin position="209"/>
        <end position="219"/>
    </location>
</feature>
<keyword evidence="1" id="KW-1015">Disulfide bond</keyword>
<dbReference type="PANTHER" id="PTHR17178:SF0">
    <property type="entry name" value="SERGLYCIN"/>
    <property type="match status" value="1"/>
</dbReference>
<feature type="compositionally biased region" description="Basic and acidic residues" evidence="2">
    <location>
        <begin position="332"/>
        <end position="343"/>
    </location>
</feature>
<dbReference type="PROSITE" id="PS00022">
    <property type="entry name" value="EGF_1"/>
    <property type="match status" value="1"/>
</dbReference>
<comment type="caution">
    <text evidence="1">Lacks conserved residue(s) required for the propagation of feature annotation.</text>
</comment>
<keyword evidence="3" id="KW-0812">Transmembrane</keyword>
<reference evidence="5" key="1">
    <citation type="journal article" date="2019" name="Beilstein J. Org. Chem.">
        <title>Nanangenines: drimane sesquiterpenoids as the dominant metabolite cohort of a novel Australian fungus, Aspergillus nanangensis.</title>
        <authorList>
            <person name="Lacey H.J."/>
            <person name="Gilchrist C.L.M."/>
            <person name="Crombie A."/>
            <person name="Kalaitzis J.A."/>
            <person name="Vuong D."/>
            <person name="Rutledge P.J."/>
            <person name="Turner P."/>
            <person name="Pitt J.I."/>
            <person name="Lacey E."/>
            <person name="Chooi Y.H."/>
            <person name="Piggott A.M."/>
        </authorList>
    </citation>
    <scope>NUCLEOTIDE SEQUENCE</scope>
    <source>
        <strain evidence="5">MST-FP2251</strain>
    </source>
</reference>
<keyword evidence="6" id="KW-1185">Reference proteome</keyword>
<feature type="region of interest" description="Disordered" evidence="2">
    <location>
        <begin position="1"/>
        <end position="345"/>
    </location>
</feature>
<feature type="disulfide bond" evidence="1">
    <location>
        <begin position="591"/>
        <end position="600"/>
    </location>
</feature>
<proteinExistence type="predicted"/>
<feature type="region of interest" description="Disordered" evidence="2">
    <location>
        <begin position="718"/>
        <end position="764"/>
    </location>
</feature>
<dbReference type="PANTHER" id="PTHR17178">
    <property type="entry name" value="SECRETORY GRANULE PROTEOGLYCAN CORE PROTEIN"/>
    <property type="match status" value="1"/>
</dbReference>
<reference evidence="5" key="2">
    <citation type="submission" date="2020-02" db="EMBL/GenBank/DDBJ databases">
        <authorList>
            <person name="Gilchrist C.L.M."/>
            <person name="Chooi Y.-H."/>
        </authorList>
    </citation>
    <scope>NUCLEOTIDE SEQUENCE</scope>
    <source>
        <strain evidence="5">MST-FP2251</strain>
    </source>
</reference>
<keyword evidence="3" id="KW-0472">Membrane</keyword>
<dbReference type="AlphaFoldDB" id="A0AAD4CKV3"/>
<feature type="region of interest" description="Disordered" evidence="2">
    <location>
        <begin position="681"/>
        <end position="700"/>
    </location>
</feature>
<evidence type="ECO:0000259" key="4">
    <source>
        <dbReference type="PROSITE" id="PS50026"/>
    </source>
</evidence>
<comment type="caution">
    <text evidence="5">The sequence shown here is derived from an EMBL/GenBank/DDBJ whole genome shotgun (WGS) entry which is preliminary data.</text>
</comment>
<evidence type="ECO:0000256" key="3">
    <source>
        <dbReference type="SAM" id="Phobius"/>
    </source>
</evidence>
<evidence type="ECO:0000256" key="2">
    <source>
        <dbReference type="SAM" id="MobiDB-lite"/>
    </source>
</evidence>
<feature type="compositionally biased region" description="Basic and acidic residues" evidence="2">
    <location>
        <begin position="14"/>
        <end position="36"/>
    </location>
</feature>
<evidence type="ECO:0000313" key="6">
    <source>
        <dbReference type="Proteomes" id="UP001194746"/>
    </source>
</evidence>
<feature type="compositionally biased region" description="Polar residues" evidence="2">
    <location>
        <begin position="102"/>
        <end position="113"/>
    </location>
</feature>
<keyword evidence="3" id="KW-1133">Transmembrane helix</keyword>
<dbReference type="Gene3D" id="2.10.25.10">
    <property type="entry name" value="Laminin"/>
    <property type="match status" value="1"/>
</dbReference>
<dbReference type="EMBL" id="VCAU01000047">
    <property type="protein sequence ID" value="KAF9888390.1"/>
    <property type="molecule type" value="Genomic_DNA"/>
</dbReference>
<feature type="compositionally biased region" description="Low complexity" evidence="2">
    <location>
        <begin position="726"/>
        <end position="741"/>
    </location>
</feature>
<feature type="compositionally biased region" description="Polar residues" evidence="2">
    <location>
        <begin position="235"/>
        <end position="247"/>
    </location>
</feature>
<name>A0AAD4CKV3_ASPNN</name>